<reference evidence="4" key="1">
    <citation type="submission" date="2016-10" db="EMBL/GenBank/DDBJ databases">
        <authorList>
            <person name="Varghese N."/>
            <person name="Submissions S."/>
        </authorList>
    </citation>
    <scope>NUCLEOTIDE SEQUENCE [LARGE SCALE GENOMIC DNA]</scope>
    <source>
        <strain evidence="4">CGMCC 4.5579</strain>
    </source>
</reference>
<evidence type="ECO:0000313" key="3">
    <source>
        <dbReference type="EMBL" id="SFQ74741.1"/>
    </source>
</evidence>
<proteinExistence type="predicted"/>
<dbReference type="Pfam" id="PF12728">
    <property type="entry name" value="HTH_17"/>
    <property type="match status" value="1"/>
</dbReference>
<feature type="region of interest" description="Disordered" evidence="1">
    <location>
        <begin position="1"/>
        <end position="35"/>
    </location>
</feature>
<accession>A0A1I6B1B9</accession>
<feature type="domain" description="Helix-turn-helix" evidence="2">
    <location>
        <begin position="36"/>
        <end position="85"/>
    </location>
</feature>
<sequence length="90" mass="10356">MRPHRRGAPAAPANRAASLDSRNEKRDAENRTQVRLYTPAEAARTLAVKESWLRRQAGVRAIPCTFLGKHLRFSEDDLREIVRRGRRPPR</sequence>
<organism evidence="3 4">
    <name type="scientific">Amycolatopsis arida</name>
    <dbReference type="NCBI Taxonomy" id="587909"/>
    <lineage>
        <taxon>Bacteria</taxon>
        <taxon>Bacillati</taxon>
        <taxon>Actinomycetota</taxon>
        <taxon>Actinomycetes</taxon>
        <taxon>Pseudonocardiales</taxon>
        <taxon>Pseudonocardiaceae</taxon>
        <taxon>Amycolatopsis</taxon>
    </lineage>
</organism>
<evidence type="ECO:0000256" key="1">
    <source>
        <dbReference type="SAM" id="MobiDB-lite"/>
    </source>
</evidence>
<feature type="compositionally biased region" description="Low complexity" evidence="1">
    <location>
        <begin position="8"/>
        <end position="17"/>
    </location>
</feature>
<dbReference type="AlphaFoldDB" id="A0A1I6B1B9"/>
<keyword evidence="4" id="KW-1185">Reference proteome</keyword>
<evidence type="ECO:0000313" key="4">
    <source>
        <dbReference type="Proteomes" id="UP000198727"/>
    </source>
</evidence>
<feature type="compositionally biased region" description="Basic and acidic residues" evidence="1">
    <location>
        <begin position="21"/>
        <end position="32"/>
    </location>
</feature>
<dbReference type="InterPro" id="IPR041657">
    <property type="entry name" value="HTH_17"/>
</dbReference>
<name>A0A1I6B1B9_9PSEU</name>
<dbReference type="Proteomes" id="UP000198727">
    <property type="component" value="Unassembled WGS sequence"/>
</dbReference>
<dbReference type="STRING" id="587909.SAMN05421810_11825"/>
<protein>
    <submittedName>
        <fullName evidence="3">DNA binding domain-containing protein, excisionase family</fullName>
    </submittedName>
</protein>
<gene>
    <name evidence="3" type="ORF">SAMN05421810_11825</name>
</gene>
<dbReference type="EMBL" id="FOWW01000018">
    <property type="protein sequence ID" value="SFQ74741.1"/>
    <property type="molecule type" value="Genomic_DNA"/>
</dbReference>
<evidence type="ECO:0000259" key="2">
    <source>
        <dbReference type="Pfam" id="PF12728"/>
    </source>
</evidence>